<evidence type="ECO:0000313" key="1">
    <source>
        <dbReference type="EMBL" id="VDP23945.1"/>
    </source>
</evidence>
<gene>
    <name evidence="1" type="ORF">SBAD_LOCUS9558</name>
</gene>
<proteinExistence type="predicted"/>
<dbReference type="WBParaSite" id="SBAD_0000990601-mRNA-1">
    <property type="protein sequence ID" value="SBAD_0000990601-mRNA-1"/>
    <property type="gene ID" value="SBAD_0000990601"/>
</dbReference>
<accession>A0A183J110</accession>
<reference evidence="3" key="1">
    <citation type="submission" date="2016-06" db="UniProtKB">
        <authorList>
            <consortium name="WormBaseParasite"/>
        </authorList>
    </citation>
    <scope>IDENTIFICATION</scope>
</reference>
<organism evidence="3">
    <name type="scientific">Soboliphyme baturini</name>
    <dbReference type="NCBI Taxonomy" id="241478"/>
    <lineage>
        <taxon>Eukaryota</taxon>
        <taxon>Metazoa</taxon>
        <taxon>Ecdysozoa</taxon>
        <taxon>Nematoda</taxon>
        <taxon>Enoplea</taxon>
        <taxon>Dorylaimia</taxon>
        <taxon>Dioctophymatida</taxon>
        <taxon>Dioctophymatoidea</taxon>
        <taxon>Soboliphymatidae</taxon>
        <taxon>Soboliphyme</taxon>
    </lineage>
</organism>
<dbReference type="Proteomes" id="UP000270296">
    <property type="component" value="Unassembled WGS sequence"/>
</dbReference>
<evidence type="ECO:0000313" key="3">
    <source>
        <dbReference type="WBParaSite" id="SBAD_0000990601-mRNA-1"/>
    </source>
</evidence>
<name>A0A183J110_9BILA</name>
<dbReference type="AlphaFoldDB" id="A0A183J110"/>
<sequence>MTLIHLSSPYSPKCCTYEVSGAKECPEFSDWKPWTEQCLWYPLASLHQKMTSACDVNVVRQFSPLSATFPDLVIPERCGHCSFKFRCRTRDPEIGCL</sequence>
<protein>
    <submittedName>
        <fullName evidence="3">Zf-RVT domain-containing protein</fullName>
    </submittedName>
</protein>
<keyword evidence="2" id="KW-1185">Reference proteome</keyword>
<evidence type="ECO:0000313" key="2">
    <source>
        <dbReference type="Proteomes" id="UP000270296"/>
    </source>
</evidence>
<dbReference type="EMBL" id="UZAM01012868">
    <property type="protein sequence ID" value="VDP23945.1"/>
    <property type="molecule type" value="Genomic_DNA"/>
</dbReference>
<reference evidence="1 2" key="2">
    <citation type="submission" date="2018-11" db="EMBL/GenBank/DDBJ databases">
        <authorList>
            <consortium name="Pathogen Informatics"/>
        </authorList>
    </citation>
    <scope>NUCLEOTIDE SEQUENCE [LARGE SCALE GENOMIC DNA]</scope>
</reference>